<gene>
    <name evidence="1" type="ORF">FEI14_01615</name>
</gene>
<sequence length="118" mass="13621">MSEWRESFKGVFGWSVSNDGKCVPPAQHFPECVIERLKWVERWAEDGLTFQGAFDAVLANNEDQIAKEFELGGEWLPTTQKFRDWRDKPGISGTRQMQIAVALMYGYEDNKEVTDDEQ</sequence>
<dbReference type="AlphaFoldDB" id="A0A5R8M1Z3"/>
<name>A0A5R8M1Z3_LACZE</name>
<organism evidence="1 2">
    <name type="scientific">Lacticaseibacillus zeae</name>
    <name type="common">Lactobacillus zeae</name>
    <dbReference type="NCBI Taxonomy" id="57037"/>
    <lineage>
        <taxon>Bacteria</taxon>
        <taxon>Bacillati</taxon>
        <taxon>Bacillota</taxon>
        <taxon>Bacilli</taxon>
        <taxon>Lactobacillales</taxon>
        <taxon>Lactobacillaceae</taxon>
        <taxon>Lacticaseibacillus</taxon>
    </lineage>
</organism>
<protein>
    <submittedName>
        <fullName evidence="1">Uncharacterized protein</fullName>
    </submittedName>
</protein>
<accession>A0A5R8M1Z3</accession>
<proteinExistence type="predicted"/>
<evidence type="ECO:0000313" key="1">
    <source>
        <dbReference type="EMBL" id="TLF43594.1"/>
    </source>
</evidence>
<dbReference type="Proteomes" id="UP000307781">
    <property type="component" value="Unassembled WGS sequence"/>
</dbReference>
<comment type="caution">
    <text evidence="1">The sequence shown here is derived from an EMBL/GenBank/DDBJ whole genome shotgun (WGS) entry which is preliminary data.</text>
</comment>
<dbReference type="RefSeq" id="WP_138117715.1">
    <property type="nucleotide sequence ID" value="NZ_VBWN01000001.1"/>
</dbReference>
<reference evidence="1 2" key="1">
    <citation type="submission" date="2019-05" db="EMBL/GenBank/DDBJ databases">
        <title>Genome-based reclassification of Lactobacillus casei as Lactobacillus casei subsp. casei. subsp.nov., description of Lactobacillus casei subsp. zeae subsp. nov., and emended description of Lactobacillus casei.</title>
        <authorList>
            <person name="Huang C.-H."/>
        </authorList>
    </citation>
    <scope>NUCLEOTIDE SEQUENCE [LARGE SCALE GENOMIC DNA]</scope>
    <source>
        <strain evidence="1 2">CRBIP24.58</strain>
    </source>
</reference>
<dbReference type="EMBL" id="VBWN01000001">
    <property type="protein sequence ID" value="TLF43594.1"/>
    <property type="molecule type" value="Genomic_DNA"/>
</dbReference>
<evidence type="ECO:0000313" key="2">
    <source>
        <dbReference type="Proteomes" id="UP000307781"/>
    </source>
</evidence>